<evidence type="ECO:0000313" key="13">
    <source>
        <dbReference type="Proteomes" id="UP001271769"/>
    </source>
</evidence>
<dbReference type="InterPro" id="IPR010065">
    <property type="entry name" value="AA_ABC_transptr_permease_3TM"/>
</dbReference>
<evidence type="ECO:0000256" key="6">
    <source>
        <dbReference type="ARBA" id="ARBA00022692"/>
    </source>
</evidence>
<dbReference type="RefSeq" id="WP_320502821.1">
    <property type="nucleotide sequence ID" value="NZ_JAXCLX010000004.1"/>
</dbReference>
<organism evidence="12 13">
    <name type="scientific">Dongia rigui</name>
    <dbReference type="NCBI Taxonomy" id="940149"/>
    <lineage>
        <taxon>Bacteria</taxon>
        <taxon>Pseudomonadati</taxon>
        <taxon>Pseudomonadota</taxon>
        <taxon>Alphaproteobacteria</taxon>
        <taxon>Rhodospirillales</taxon>
        <taxon>Dongiaceae</taxon>
        <taxon>Dongia</taxon>
    </lineage>
</organism>
<dbReference type="Gene3D" id="1.10.3720.10">
    <property type="entry name" value="MetI-like"/>
    <property type="match status" value="1"/>
</dbReference>
<dbReference type="PROSITE" id="PS50928">
    <property type="entry name" value="ABC_TM1"/>
    <property type="match status" value="1"/>
</dbReference>
<keyword evidence="8 10" id="KW-1133">Transmembrane helix</keyword>
<dbReference type="Proteomes" id="UP001271769">
    <property type="component" value="Unassembled WGS sequence"/>
</dbReference>
<evidence type="ECO:0000256" key="2">
    <source>
        <dbReference type="ARBA" id="ARBA00004429"/>
    </source>
</evidence>
<sequence length="259" mass="28869">MKYAAKPTVALFVPLVLSGCGDWTPLTPGTPTGDKYFWFLISGFQFTLLLSLYAIVCGSVLGLAGAILSRSKYRLVRRAVWLYVEGFRMVPLFVLLLWMYYALPIAISELPDNLRSLPGLDALSQMTPFTAACIGLSLNAGAFLVEIFRAGIESVSKQQIDAGFAFGMSRALLMRRIILPQAVRRMLPPMTSQFISIVKDSSLGGAIGVMEITRRAMLSQTQILHPMEIYTFLALEYMAILILLTWLARHLERRFPQHA</sequence>
<dbReference type="SUPFAM" id="SSF161098">
    <property type="entry name" value="MetI-like"/>
    <property type="match status" value="1"/>
</dbReference>
<comment type="subcellular location">
    <subcellularLocation>
        <location evidence="2">Cell inner membrane</location>
        <topology evidence="2">Multi-pass membrane protein</topology>
    </subcellularLocation>
    <subcellularLocation>
        <location evidence="10">Cell membrane</location>
        <topology evidence="10">Multi-pass membrane protein</topology>
    </subcellularLocation>
</comment>
<evidence type="ECO:0000259" key="11">
    <source>
        <dbReference type="PROSITE" id="PS50928"/>
    </source>
</evidence>
<feature type="domain" description="ABC transmembrane type-1" evidence="11">
    <location>
        <begin position="44"/>
        <end position="248"/>
    </location>
</feature>
<keyword evidence="7" id="KW-0029">Amino-acid transport</keyword>
<evidence type="ECO:0000256" key="7">
    <source>
        <dbReference type="ARBA" id="ARBA00022970"/>
    </source>
</evidence>
<dbReference type="InterPro" id="IPR000515">
    <property type="entry name" value="MetI-like"/>
</dbReference>
<accession>A0ABU5E587</accession>
<dbReference type="InterPro" id="IPR043429">
    <property type="entry name" value="ArtM/GltK/GlnP/TcyL/YhdX-like"/>
</dbReference>
<dbReference type="CDD" id="cd06261">
    <property type="entry name" value="TM_PBP2"/>
    <property type="match status" value="1"/>
</dbReference>
<feature type="transmembrane region" description="Helical" evidence="10">
    <location>
        <begin position="89"/>
        <end position="107"/>
    </location>
</feature>
<keyword evidence="9 10" id="KW-0472">Membrane</keyword>
<comment type="function">
    <text evidence="1">Part of the binding-protein-dependent transport system for glutamine; probably responsible for the translocation of the substrate across the membrane.</text>
</comment>
<evidence type="ECO:0000256" key="10">
    <source>
        <dbReference type="RuleBase" id="RU363032"/>
    </source>
</evidence>
<keyword evidence="13" id="KW-1185">Reference proteome</keyword>
<comment type="caution">
    <text evidence="12">The sequence shown here is derived from an EMBL/GenBank/DDBJ whole genome shotgun (WGS) entry which is preliminary data.</text>
</comment>
<protein>
    <submittedName>
        <fullName evidence="12">Amino acid ABC transporter permease</fullName>
    </submittedName>
</protein>
<dbReference type="NCBIfam" id="TIGR01726">
    <property type="entry name" value="HEQRo_perm_3TM"/>
    <property type="match status" value="1"/>
</dbReference>
<evidence type="ECO:0000256" key="1">
    <source>
        <dbReference type="ARBA" id="ARBA00003159"/>
    </source>
</evidence>
<gene>
    <name evidence="12" type="ORF">SMD31_20610</name>
</gene>
<keyword evidence="6 10" id="KW-0812">Transmembrane</keyword>
<evidence type="ECO:0000313" key="12">
    <source>
        <dbReference type="EMBL" id="MDY0874354.1"/>
    </source>
</evidence>
<keyword evidence="4 10" id="KW-0813">Transport</keyword>
<dbReference type="EMBL" id="JAXCLX010000004">
    <property type="protein sequence ID" value="MDY0874354.1"/>
    <property type="molecule type" value="Genomic_DNA"/>
</dbReference>
<feature type="transmembrane region" description="Helical" evidence="10">
    <location>
        <begin position="37"/>
        <end position="68"/>
    </location>
</feature>
<dbReference type="PANTHER" id="PTHR30614:SF20">
    <property type="entry name" value="GLUTAMINE TRANSPORT SYSTEM PERMEASE PROTEIN GLNP"/>
    <property type="match status" value="1"/>
</dbReference>
<feature type="transmembrane region" description="Helical" evidence="10">
    <location>
        <begin position="229"/>
        <end position="248"/>
    </location>
</feature>
<evidence type="ECO:0000256" key="9">
    <source>
        <dbReference type="ARBA" id="ARBA00023136"/>
    </source>
</evidence>
<comment type="similarity">
    <text evidence="3">Belongs to the binding-protein-dependent transport system permease family. HisMQ subfamily.</text>
</comment>
<reference evidence="12 13" key="1">
    <citation type="journal article" date="2013" name="Antonie Van Leeuwenhoek">
        <title>Dongia rigui sp. nov., isolated from freshwater of a large wetland in Korea.</title>
        <authorList>
            <person name="Baik K.S."/>
            <person name="Hwang Y.M."/>
            <person name="Choi J.S."/>
            <person name="Kwon J."/>
            <person name="Seong C.N."/>
        </authorList>
    </citation>
    <scope>NUCLEOTIDE SEQUENCE [LARGE SCALE GENOMIC DNA]</scope>
    <source>
        <strain evidence="12 13">04SU4-P</strain>
    </source>
</reference>
<evidence type="ECO:0000256" key="5">
    <source>
        <dbReference type="ARBA" id="ARBA00022475"/>
    </source>
</evidence>
<keyword evidence="5" id="KW-1003">Cell membrane</keyword>
<feature type="transmembrane region" description="Helical" evidence="10">
    <location>
        <begin position="127"/>
        <end position="148"/>
    </location>
</feature>
<dbReference type="Pfam" id="PF00528">
    <property type="entry name" value="BPD_transp_1"/>
    <property type="match status" value="1"/>
</dbReference>
<proteinExistence type="inferred from homology"/>
<dbReference type="PANTHER" id="PTHR30614">
    <property type="entry name" value="MEMBRANE COMPONENT OF AMINO ACID ABC TRANSPORTER"/>
    <property type="match status" value="1"/>
</dbReference>
<evidence type="ECO:0000256" key="8">
    <source>
        <dbReference type="ARBA" id="ARBA00022989"/>
    </source>
</evidence>
<name>A0ABU5E587_9PROT</name>
<dbReference type="PROSITE" id="PS51257">
    <property type="entry name" value="PROKAR_LIPOPROTEIN"/>
    <property type="match status" value="1"/>
</dbReference>
<dbReference type="InterPro" id="IPR035906">
    <property type="entry name" value="MetI-like_sf"/>
</dbReference>
<evidence type="ECO:0000256" key="3">
    <source>
        <dbReference type="ARBA" id="ARBA00010072"/>
    </source>
</evidence>
<evidence type="ECO:0000256" key="4">
    <source>
        <dbReference type="ARBA" id="ARBA00022448"/>
    </source>
</evidence>